<reference evidence="3" key="1">
    <citation type="journal article" date="2019" name="Int. J. Syst. Evol. Microbiol.">
        <title>The Global Catalogue of Microorganisms (GCM) 10K type strain sequencing project: providing services to taxonomists for standard genome sequencing and annotation.</title>
        <authorList>
            <consortium name="The Broad Institute Genomics Platform"/>
            <consortium name="The Broad Institute Genome Sequencing Center for Infectious Disease"/>
            <person name="Wu L."/>
            <person name="Ma J."/>
        </authorList>
    </citation>
    <scope>NUCLEOTIDE SEQUENCE [LARGE SCALE GENOMIC DNA]</scope>
    <source>
        <strain evidence="3">JCM 4505</strain>
    </source>
</reference>
<feature type="compositionally biased region" description="Basic and acidic residues" evidence="1">
    <location>
        <begin position="333"/>
        <end position="352"/>
    </location>
</feature>
<dbReference type="EMBL" id="BAAABV010000015">
    <property type="protein sequence ID" value="GAA0288367.1"/>
    <property type="molecule type" value="Genomic_DNA"/>
</dbReference>
<comment type="caution">
    <text evidence="2">The sequence shown here is derived from an EMBL/GenBank/DDBJ whole genome shotgun (WGS) entry which is preliminary data.</text>
</comment>
<gene>
    <name evidence="2" type="ORF">GCM10010302_28390</name>
</gene>
<accession>A0ABP3F0P4</accession>
<keyword evidence="3" id="KW-1185">Reference proteome</keyword>
<evidence type="ECO:0000256" key="1">
    <source>
        <dbReference type="SAM" id="MobiDB-lite"/>
    </source>
</evidence>
<evidence type="ECO:0000313" key="3">
    <source>
        <dbReference type="Proteomes" id="UP001501867"/>
    </source>
</evidence>
<feature type="compositionally biased region" description="Low complexity" evidence="1">
    <location>
        <begin position="355"/>
        <end position="368"/>
    </location>
</feature>
<organism evidence="2 3">
    <name type="scientific">Streptomyces polychromogenes</name>
    <dbReference type="NCBI Taxonomy" id="67342"/>
    <lineage>
        <taxon>Bacteria</taxon>
        <taxon>Bacillati</taxon>
        <taxon>Actinomycetota</taxon>
        <taxon>Actinomycetes</taxon>
        <taxon>Kitasatosporales</taxon>
        <taxon>Streptomycetaceae</taxon>
        <taxon>Streptomyces</taxon>
    </lineage>
</organism>
<sequence length="389" mass="38854">MQLRCGAGTAGELTGVLGELNPRRIALVTDPGLPRAHAAHVLRLLGAAAPTAVLWPQLPTGGGAGLPAVPDDALVVAFGGSRVMAAAGRALRADGTRPPLVRLPTTLRAMSDSALSVADGTGGPGAAPLLVRIQAEFLDTLPPRALRAGLSPLLRTVLAVVPGSAARVAARLRPGGGYGPEVLLSFVSLCVEARSALCLHDPLERGPAAAFRYGEGVARAVAGLSPGIPYGEALAAGLRASAAVARALGLLSAADEAAHEDLLARAGAARTLPGGIEPGRVAAAVTGGGRSAPMVLLRGPGEPYAHGGGLFTEVGADLLHEALAALAPARRVPGPDRDRERIAAPRGRDGGRTRLGGASASRADGASAPLADGTSTPLADRASAPFPRL</sequence>
<feature type="region of interest" description="Disordered" evidence="1">
    <location>
        <begin position="329"/>
        <end position="389"/>
    </location>
</feature>
<dbReference type="Proteomes" id="UP001501867">
    <property type="component" value="Unassembled WGS sequence"/>
</dbReference>
<proteinExistence type="predicted"/>
<evidence type="ECO:0000313" key="2">
    <source>
        <dbReference type="EMBL" id="GAA0288367.1"/>
    </source>
</evidence>
<dbReference type="Gene3D" id="3.40.50.1970">
    <property type="match status" value="1"/>
</dbReference>
<name>A0ABP3F0P4_9ACTN</name>
<protein>
    <submittedName>
        <fullName evidence="2">Uncharacterized protein</fullName>
    </submittedName>
</protein>
<dbReference type="SUPFAM" id="SSF56796">
    <property type="entry name" value="Dehydroquinate synthase-like"/>
    <property type="match status" value="1"/>
</dbReference>
<dbReference type="Gene3D" id="1.20.1090.10">
    <property type="entry name" value="Dehydroquinate synthase-like - alpha domain"/>
    <property type="match status" value="1"/>
</dbReference>